<dbReference type="Proteomes" id="UP000317940">
    <property type="component" value="Unassembled WGS sequence"/>
</dbReference>
<organism evidence="1 2">
    <name type="scientific">Kitasatospora viridis</name>
    <dbReference type="NCBI Taxonomy" id="281105"/>
    <lineage>
        <taxon>Bacteria</taxon>
        <taxon>Bacillati</taxon>
        <taxon>Actinomycetota</taxon>
        <taxon>Actinomycetes</taxon>
        <taxon>Kitasatosporales</taxon>
        <taxon>Streptomycetaceae</taxon>
        <taxon>Kitasatospora</taxon>
    </lineage>
</organism>
<dbReference type="AlphaFoldDB" id="A0A561SAD7"/>
<dbReference type="OrthoDB" id="4283972at2"/>
<comment type="caution">
    <text evidence="1">The sequence shown here is derived from an EMBL/GenBank/DDBJ whole genome shotgun (WGS) entry which is preliminary data.</text>
</comment>
<reference evidence="1 2" key="1">
    <citation type="submission" date="2019-06" db="EMBL/GenBank/DDBJ databases">
        <title>Sequencing the genomes of 1000 actinobacteria strains.</title>
        <authorList>
            <person name="Klenk H.-P."/>
        </authorList>
    </citation>
    <scope>NUCLEOTIDE SEQUENCE [LARGE SCALE GENOMIC DNA]</scope>
    <source>
        <strain evidence="1 2">DSM 44826</strain>
    </source>
</reference>
<sequence length="68" mass="7404">MKYPRSNCRICGREVSIPGNRYARHDPPGPRAQVDLTSCPGSLKAAIPPQAAIPGLELHQAEEHLALF</sequence>
<accession>A0A561SAD7</accession>
<dbReference type="EMBL" id="VIWT01000008">
    <property type="protein sequence ID" value="TWF71765.1"/>
    <property type="molecule type" value="Genomic_DNA"/>
</dbReference>
<evidence type="ECO:0000313" key="1">
    <source>
        <dbReference type="EMBL" id="TWF71765.1"/>
    </source>
</evidence>
<name>A0A561SAD7_9ACTN</name>
<protein>
    <submittedName>
        <fullName evidence="1">Uncharacterized protein</fullName>
    </submittedName>
</protein>
<evidence type="ECO:0000313" key="2">
    <source>
        <dbReference type="Proteomes" id="UP000317940"/>
    </source>
</evidence>
<proteinExistence type="predicted"/>
<gene>
    <name evidence="1" type="ORF">FHX73_18136</name>
</gene>
<dbReference type="RefSeq" id="WP_145911557.1">
    <property type="nucleotide sequence ID" value="NZ_BAAAMZ010000022.1"/>
</dbReference>
<keyword evidence="2" id="KW-1185">Reference proteome</keyword>